<organism evidence="2 3">
    <name type="scientific">Apatococcus fuscideae</name>
    <dbReference type="NCBI Taxonomy" id="2026836"/>
    <lineage>
        <taxon>Eukaryota</taxon>
        <taxon>Viridiplantae</taxon>
        <taxon>Chlorophyta</taxon>
        <taxon>core chlorophytes</taxon>
        <taxon>Trebouxiophyceae</taxon>
        <taxon>Chlorellales</taxon>
        <taxon>Chlorellaceae</taxon>
        <taxon>Apatococcus</taxon>
    </lineage>
</organism>
<dbReference type="AlphaFoldDB" id="A0AAW1TCT9"/>
<dbReference type="EMBL" id="JALJOV010000138">
    <property type="protein sequence ID" value="KAK9866724.1"/>
    <property type="molecule type" value="Genomic_DNA"/>
</dbReference>
<gene>
    <name evidence="2" type="ORF">WJX84_008110</name>
</gene>
<reference evidence="2 3" key="1">
    <citation type="journal article" date="2024" name="Nat. Commun.">
        <title>Phylogenomics reveals the evolutionary origins of lichenization in chlorophyte algae.</title>
        <authorList>
            <person name="Puginier C."/>
            <person name="Libourel C."/>
            <person name="Otte J."/>
            <person name="Skaloud P."/>
            <person name="Haon M."/>
            <person name="Grisel S."/>
            <person name="Petersen M."/>
            <person name="Berrin J.G."/>
            <person name="Delaux P.M."/>
            <person name="Dal Grande F."/>
            <person name="Keller J."/>
        </authorList>
    </citation>
    <scope>NUCLEOTIDE SEQUENCE [LARGE SCALE GENOMIC DNA]</scope>
    <source>
        <strain evidence="2 3">SAG 2523</strain>
    </source>
</reference>
<sequence length="107" mass="12263">MTFPRDLASVSLEFLLVLAKCGCSMRETHPHLILKLVQSWYCFKGLVRWAEHHDKAPALWRGPRGGQRAKQAWQAEPLRQYIRLPPDVQDRIEAEAFLSPAAAKRLS</sequence>
<evidence type="ECO:0000256" key="1">
    <source>
        <dbReference type="SAM" id="SignalP"/>
    </source>
</evidence>
<feature type="signal peptide" evidence="1">
    <location>
        <begin position="1"/>
        <end position="19"/>
    </location>
</feature>
<evidence type="ECO:0000313" key="3">
    <source>
        <dbReference type="Proteomes" id="UP001485043"/>
    </source>
</evidence>
<keyword evidence="3" id="KW-1185">Reference proteome</keyword>
<accession>A0AAW1TCT9</accession>
<comment type="caution">
    <text evidence="2">The sequence shown here is derived from an EMBL/GenBank/DDBJ whole genome shotgun (WGS) entry which is preliminary data.</text>
</comment>
<dbReference type="Proteomes" id="UP001485043">
    <property type="component" value="Unassembled WGS sequence"/>
</dbReference>
<name>A0AAW1TCT9_9CHLO</name>
<protein>
    <submittedName>
        <fullName evidence="2">Uncharacterized protein</fullName>
    </submittedName>
</protein>
<keyword evidence="1" id="KW-0732">Signal</keyword>
<evidence type="ECO:0000313" key="2">
    <source>
        <dbReference type="EMBL" id="KAK9866724.1"/>
    </source>
</evidence>
<proteinExistence type="predicted"/>
<feature type="chain" id="PRO_5043934773" evidence="1">
    <location>
        <begin position="20"/>
        <end position="107"/>
    </location>
</feature>